<sequence length="194" mass="20755">MKQIVDYTLSVGTDWHELPAEGTDPYGWARQIVVDANVEDPAAELLEARLRSLAEVVGAQIGDGGTAAVWVPVPESGYAAALMSITVWNVGDGGYVDRAAFLAESVDDAVYGTVWEGELPAGPFAARHAVRLRPREDGDEHDVVEMTEFVVFPDDAAQFVQIVFSAENITAFEDMPGQTEAVARTLGLAYGVAA</sequence>
<evidence type="ECO:0000313" key="2">
    <source>
        <dbReference type="Proteomes" id="UP001235064"/>
    </source>
</evidence>
<comment type="caution">
    <text evidence="1">The sequence shown here is derived from an EMBL/GenBank/DDBJ whole genome shotgun (WGS) entry which is preliminary data.</text>
</comment>
<evidence type="ECO:0000313" key="1">
    <source>
        <dbReference type="EMBL" id="MDL9978209.1"/>
    </source>
</evidence>
<keyword evidence="2" id="KW-1185">Reference proteome</keyword>
<name>A0ABT7MUT1_9MICO</name>
<accession>A0ABT7MUT1</accession>
<reference evidence="1 2" key="1">
    <citation type="submission" date="2023-06" db="EMBL/GenBank/DDBJ databases">
        <title>Microbacterium sp. nov., isolated from a waste landfill.</title>
        <authorList>
            <person name="Wen W."/>
        </authorList>
    </citation>
    <scope>NUCLEOTIDE SEQUENCE [LARGE SCALE GENOMIC DNA]</scope>
    <source>
        <strain evidence="1 2">ASV49</strain>
    </source>
</reference>
<dbReference type="Proteomes" id="UP001235064">
    <property type="component" value="Unassembled WGS sequence"/>
</dbReference>
<organism evidence="1 2">
    <name type="scientific">Microbacterium candidum</name>
    <dbReference type="NCBI Taxonomy" id="3041922"/>
    <lineage>
        <taxon>Bacteria</taxon>
        <taxon>Bacillati</taxon>
        <taxon>Actinomycetota</taxon>
        <taxon>Actinomycetes</taxon>
        <taxon>Micrococcales</taxon>
        <taxon>Microbacteriaceae</taxon>
        <taxon>Microbacterium</taxon>
    </lineage>
</organism>
<dbReference type="RefSeq" id="WP_286286407.1">
    <property type="nucleotide sequence ID" value="NZ_JASXSZ010000001.1"/>
</dbReference>
<gene>
    <name evidence="1" type="ORF">QSV35_02585</name>
</gene>
<dbReference type="EMBL" id="JASXSZ010000001">
    <property type="protein sequence ID" value="MDL9978209.1"/>
    <property type="molecule type" value="Genomic_DNA"/>
</dbReference>
<protein>
    <submittedName>
        <fullName evidence="1">Uncharacterized protein</fullName>
    </submittedName>
</protein>
<proteinExistence type="predicted"/>